<dbReference type="Pfam" id="PF00664">
    <property type="entry name" value="ABC_membrane"/>
    <property type="match status" value="1"/>
</dbReference>
<dbReference type="InterPro" id="IPR027417">
    <property type="entry name" value="P-loop_NTPase"/>
</dbReference>
<protein>
    <submittedName>
        <fullName evidence="12">ATP-binding cassette, subfamily B</fullName>
    </submittedName>
</protein>
<feature type="transmembrane region" description="Helical" evidence="9">
    <location>
        <begin position="240"/>
        <end position="258"/>
    </location>
</feature>
<feature type="domain" description="ABC transmembrane type-1" evidence="11">
    <location>
        <begin position="21"/>
        <end position="298"/>
    </location>
</feature>
<dbReference type="InterPro" id="IPR003593">
    <property type="entry name" value="AAA+_ATPase"/>
</dbReference>
<feature type="transmembrane region" description="Helical" evidence="9">
    <location>
        <begin position="133"/>
        <end position="151"/>
    </location>
</feature>
<evidence type="ECO:0000313" key="12">
    <source>
        <dbReference type="EMBL" id="SEQ52631.1"/>
    </source>
</evidence>
<evidence type="ECO:0000259" key="10">
    <source>
        <dbReference type="PROSITE" id="PS50893"/>
    </source>
</evidence>
<keyword evidence="8 9" id="KW-0472">Membrane</keyword>
<evidence type="ECO:0000256" key="1">
    <source>
        <dbReference type="ARBA" id="ARBA00004651"/>
    </source>
</evidence>
<feature type="transmembrane region" description="Helical" evidence="9">
    <location>
        <begin position="278"/>
        <end position="297"/>
    </location>
</feature>
<dbReference type="Gene3D" id="1.20.1560.10">
    <property type="entry name" value="ABC transporter type 1, transmembrane domain"/>
    <property type="match status" value="1"/>
</dbReference>
<feature type="domain" description="ABC transporter" evidence="10">
    <location>
        <begin position="333"/>
        <end position="566"/>
    </location>
</feature>
<dbReference type="InterPro" id="IPR036640">
    <property type="entry name" value="ABC1_TM_sf"/>
</dbReference>
<dbReference type="PANTHER" id="PTHR43394:SF1">
    <property type="entry name" value="ATP-BINDING CASSETTE SUB-FAMILY B MEMBER 10, MITOCHONDRIAL"/>
    <property type="match status" value="1"/>
</dbReference>
<dbReference type="Gene3D" id="3.40.50.300">
    <property type="entry name" value="P-loop containing nucleotide triphosphate hydrolases"/>
    <property type="match status" value="1"/>
</dbReference>
<sequence length="576" mass="65177">MKYVARYLKPYYLHMIIAWSLMLIELTVELLLPIFLGRMIDEGIQTQNLNTIIYWGSIMIGLALLSFAAGIINSFYSAHVTFKFGYDVRQKLFEKVQAFSFKNLNEYPTSSLITRFTNDIRMIQNGIFMGLRIMLRAPLLVLGGVMMAFIVNWRIALIFLVTVPLLIGFLLLIVRKAGKLFGKVQERLDNVNRVMQENLSGIRLIKAFLRKKHETNRFIGANTELMNYTKTSLRLIETSMPVLLLVMNMSLLFILWYGNIEVGNNNAQVGDVVAIVNYALRVSMAISMFGFLTMAIARMKASADRIGNVLDAEIDLLESEDANDQYRVKDGAIEFSNVSFRYPNLKEDVLSDLSFMIKPKEHIAIIGATGSGKTSLFQLIPRLYDVTKGSVYLDGHDVRDFKLNHLRRAIGYVPQAPLLFTGSIRENIRWGKNNATEDDIIQAAKDAQIHETIKELPNGYDTKIGQKGVNLSGGQKQRVSIARALIRKPNILMLDDSTSALDLKTESRLLEAIQGYECTTLIVTQKVTTAMNADRIFLMDDGKLLDVGRHEQLLKSSNLYRKIVESQFGKEGVHEY</sequence>
<dbReference type="PROSITE" id="PS50893">
    <property type="entry name" value="ABC_TRANSPORTER_2"/>
    <property type="match status" value="1"/>
</dbReference>
<keyword evidence="5" id="KW-0547">Nucleotide-binding</keyword>
<keyword evidence="2" id="KW-0813">Transport</keyword>
<dbReference type="GO" id="GO:0005524">
    <property type="term" value="F:ATP binding"/>
    <property type="evidence" value="ECO:0007669"/>
    <property type="project" value="UniProtKB-KW"/>
</dbReference>
<dbReference type="InterPro" id="IPR003439">
    <property type="entry name" value="ABC_transporter-like_ATP-bd"/>
</dbReference>
<dbReference type="SUPFAM" id="SSF52540">
    <property type="entry name" value="P-loop containing nucleoside triphosphate hydrolases"/>
    <property type="match status" value="1"/>
</dbReference>
<keyword evidence="13" id="KW-1185">Reference proteome</keyword>
<keyword evidence="6 12" id="KW-0067">ATP-binding</keyword>
<accession>A0A1H9GRD5</accession>
<dbReference type="SUPFAM" id="SSF90123">
    <property type="entry name" value="ABC transporter transmembrane region"/>
    <property type="match status" value="1"/>
</dbReference>
<proteinExistence type="predicted"/>
<evidence type="ECO:0000256" key="3">
    <source>
        <dbReference type="ARBA" id="ARBA00022475"/>
    </source>
</evidence>
<organism evidence="12 13">
    <name type="scientific">Piscibacillus halophilus</name>
    <dbReference type="NCBI Taxonomy" id="571933"/>
    <lineage>
        <taxon>Bacteria</taxon>
        <taxon>Bacillati</taxon>
        <taxon>Bacillota</taxon>
        <taxon>Bacilli</taxon>
        <taxon>Bacillales</taxon>
        <taxon>Bacillaceae</taxon>
        <taxon>Piscibacillus</taxon>
    </lineage>
</organism>
<keyword evidence="4 9" id="KW-0812">Transmembrane</keyword>
<evidence type="ECO:0000256" key="9">
    <source>
        <dbReference type="SAM" id="Phobius"/>
    </source>
</evidence>
<dbReference type="FunFam" id="3.40.50.300:FF:000221">
    <property type="entry name" value="Multidrug ABC transporter ATP-binding protein"/>
    <property type="match status" value="1"/>
</dbReference>
<evidence type="ECO:0000256" key="2">
    <source>
        <dbReference type="ARBA" id="ARBA00022448"/>
    </source>
</evidence>
<dbReference type="PANTHER" id="PTHR43394">
    <property type="entry name" value="ATP-DEPENDENT PERMEASE MDL1, MITOCHONDRIAL"/>
    <property type="match status" value="1"/>
</dbReference>
<dbReference type="PROSITE" id="PS00211">
    <property type="entry name" value="ABC_TRANSPORTER_1"/>
    <property type="match status" value="1"/>
</dbReference>
<dbReference type="AlphaFoldDB" id="A0A1H9GRD5"/>
<dbReference type="InterPro" id="IPR039421">
    <property type="entry name" value="Type_1_exporter"/>
</dbReference>
<keyword evidence="7 9" id="KW-1133">Transmembrane helix</keyword>
<dbReference type="STRING" id="571933.SAMN05216362_11637"/>
<dbReference type="InterPro" id="IPR011527">
    <property type="entry name" value="ABC1_TM_dom"/>
</dbReference>
<name>A0A1H9GRD5_9BACI</name>
<evidence type="ECO:0000256" key="8">
    <source>
        <dbReference type="ARBA" id="ARBA00023136"/>
    </source>
</evidence>
<evidence type="ECO:0000256" key="7">
    <source>
        <dbReference type="ARBA" id="ARBA00022989"/>
    </source>
</evidence>
<dbReference type="GO" id="GO:0005886">
    <property type="term" value="C:plasma membrane"/>
    <property type="evidence" value="ECO:0007669"/>
    <property type="project" value="UniProtKB-SubCell"/>
</dbReference>
<feature type="transmembrane region" description="Helical" evidence="9">
    <location>
        <begin position="157"/>
        <end position="174"/>
    </location>
</feature>
<evidence type="ECO:0000256" key="6">
    <source>
        <dbReference type="ARBA" id="ARBA00022840"/>
    </source>
</evidence>
<dbReference type="GO" id="GO:0016887">
    <property type="term" value="F:ATP hydrolysis activity"/>
    <property type="evidence" value="ECO:0007669"/>
    <property type="project" value="InterPro"/>
</dbReference>
<dbReference type="Proteomes" id="UP000199427">
    <property type="component" value="Unassembled WGS sequence"/>
</dbReference>
<keyword evidence="3" id="KW-1003">Cell membrane</keyword>
<comment type="subcellular location">
    <subcellularLocation>
        <location evidence="1">Cell membrane</location>
        <topology evidence="1">Multi-pass membrane protein</topology>
    </subcellularLocation>
</comment>
<dbReference type="SMART" id="SM00382">
    <property type="entry name" value="AAA"/>
    <property type="match status" value="1"/>
</dbReference>
<dbReference type="Pfam" id="PF00005">
    <property type="entry name" value="ABC_tran"/>
    <property type="match status" value="1"/>
</dbReference>
<evidence type="ECO:0000259" key="11">
    <source>
        <dbReference type="PROSITE" id="PS50929"/>
    </source>
</evidence>
<dbReference type="InterPro" id="IPR017871">
    <property type="entry name" value="ABC_transporter-like_CS"/>
</dbReference>
<dbReference type="GO" id="GO:0015421">
    <property type="term" value="F:ABC-type oligopeptide transporter activity"/>
    <property type="evidence" value="ECO:0007669"/>
    <property type="project" value="TreeGrafter"/>
</dbReference>
<feature type="transmembrane region" description="Helical" evidence="9">
    <location>
        <begin position="12"/>
        <end position="32"/>
    </location>
</feature>
<dbReference type="RefSeq" id="WP_091773643.1">
    <property type="nucleotide sequence ID" value="NZ_CAESCL010000026.1"/>
</dbReference>
<evidence type="ECO:0000313" key="13">
    <source>
        <dbReference type="Proteomes" id="UP000199427"/>
    </source>
</evidence>
<feature type="transmembrane region" description="Helical" evidence="9">
    <location>
        <begin position="52"/>
        <end position="76"/>
    </location>
</feature>
<evidence type="ECO:0000256" key="5">
    <source>
        <dbReference type="ARBA" id="ARBA00022741"/>
    </source>
</evidence>
<dbReference type="EMBL" id="FOES01000016">
    <property type="protein sequence ID" value="SEQ52631.1"/>
    <property type="molecule type" value="Genomic_DNA"/>
</dbReference>
<gene>
    <name evidence="12" type="ORF">SAMN05216362_11637</name>
</gene>
<evidence type="ECO:0000256" key="4">
    <source>
        <dbReference type="ARBA" id="ARBA00022692"/>
    </source>
</evidence>
<reference evidence="12 13" key="1">
    <citation type="submission" date="2016-10" db="EMBL/GenBank/DDBJ databases">
        <authorList>
            <person name="de Groot N.N."/>
        </authorList>
    </citation>
    <scope>NUCLEOTIDE SEQUENCE [LARGE SCALE GENOMIC DNA]</scope>
    <source>
        <strain evidence="12 13">DSM 21633</strain>
    </source>
</reference>
<dbReference type="PROSITE" id="PS50929">
    <property type="entry name" value="ABC_TM1F"/>
    <property type="match status" value="1"/>
</dbReference>
<dbReference type="OrthoDB" id="9781032at2"/>
<dbReference type="CDD" id="cd18548">
    <property type="entry name" value="ABC_6TM_Tm287_like"/>
    <property type="match status" value="1"/>
</dbReference>